<keyword evidence="3" id="KW-1003">Cell membrane</keyword>
<dbReference type="InterPro" id="IPR000515">
    <property type="entry name" value="MetI-like"/>
</dbReference>
<evidence type="ECO:0000256" key="7">
    <source>
        <dbReference type="RuleBase" id="RU363032"/>
    </source>
</evidence>
<keyword evidence="4 7" id="KW-0812">Transmembrane</keyword>
<evidence type="ECO:0000256" key="3">
    <source>
        <dbReference type="ARBA" id="ARBA00022475"/>
    </source>
</evidence>
<dbReference type="PATRIC" id="fig|389348.3.peg.336"/>
<dbReference type="KEGG" id="pnl:PNK_0297"/>
<dbReference type="GO" id="GO:0005886">
    <property type="term" value="C:plasma membrane"/>
    <property type="evidence" value="ECO:0007669"/>
    <property type="project" value="UniProtKB-SubCell"/>
</dbReference>
<dbReference type="STRING" id="389348.PNK_0297"/>
<dbReference type="GO" id="GO:0055085">
    <property type="term" value="P:transmembrane transport"/>
    <property type="evidence" value="ECO:0007669"/>
    <property type="project" value="InterPro"/>
</dbReference>
<evidence type="ECO:0000313" key="10">
    <source>
        <dbReference type="Proteomes" id="UP000069902"/>
    </source>
</evidence>
<proteinExistence type="inferred from homology"/>
<dbReference type="SUPFAM" id="SSF161098">
    <property type="entry name" value="MetI-like"/>
    <property type="match status" value="1"/>
</dbReference>
<dbReference type="Gene3D" id="1.10.3720.10">
    <property type="entry name" value="MetI-like"/>
    <property type="match status" value="1"/>
</dbReference>
<organism evidence="9 10">
    <name type="scientific">Candidatus Protochlamydia naegleriophila</name>
    <dbReference type="NCBI Taxonomy" id="389348"/>
    <lineage>
        <taxon>Bacteria</taxon>
        <taxon>Pseudomonadati</taxon>
        <taxon>Chlamydiota</taxon>
        <taxon>Chlamydiia</taxon>
        <taxon>Parachlamydiales</taxon>
        <taxon>Parachlamydiaceae</taxon>
        <taxon>Candidatus Protochlamydia</taxon>
    </lineage>
</organism>
<dbReference type="EMBL" id="LN879502">
    <property type="protein sequence ID" value="CUI15934.1"/>
    <property type="molecule type" value="Genomic_DNA"/>
</dbReference>
<name>A0A0U5J925_9BACT</name>
<dbReference type="FunCoup" id="A0A0U5J925">
    <property type="interactions" value="97"/>
</dbReference>
<dbReference type="PROSITE" id="PS50928">
    <property type="entry name" value="ABC_TM1"/>
    <property type="match status" value="1"/>
</dbReference>
<evidence type="ECO:0000313" key="9">
    <source>
        <dbReference type="EMBL" id="CUI15934.1"/>
    </source>
</evidence>
<dbReference type="RefSeq" id="WP_059059865.1">
    <property type="nucleotide sequence ID" value="NZ_LN879502.1"/>
</dbReference>
<dbReference type="PANTHER" id="PTHR30465">
    <property type="entry name" value="INNER MEMBRANE ABC TRANSPORTER"/>
    <property type="match status" value="1"/>
</dbReference>
<comment type="similarity">
    <text evidence="7">Belongs to the binding-protein-dependent transport system permease family.</text>
</comment>
<gene>
    <name evidence="9" type="primary">oppB</name>
    <name evidence="9" type="ORF">PNK_0297</name>
</gene>
<dbReference type="Proteomes" id="UP000069902">
    <property type="component" value="Chromosome cPNK"/>
</dbReference>
<keyword evidence="6 7" id="KW-0472">Membrane</keyword>
<dbReference type="Pfam" id="PF00528">
    <property type="entry name" value="BPD_transp_1"/>
    <property type="match status" value="1"/>
</dbReference>
<feature type="transmembrane region" description="Helical" evidence="7">
    <location>
        <begin position="273"/>
        <end position="299"/>
    </location>
</feature>
<keyword evidence="5 7" id="KW-1133">Transmembrane helix</keyword>
<feature type="transmembrane region" description="Helical" evidence="7">
    <location>
        <begin position="132"/>
        <end position="154"/>
    </location>
</feature>
<keyword evidence="2 7" id="KW-0813">Transport</keyword>
<feature type="domain" description="ABC transmembrane type-1" evidence="8">
    <location>
        <begin position="95"/>
        <end position="296"/>
    </location>
</feature>
<dbReference type="AlphaFoldDB" id="A0A0U5J925"/>
<evidence type="ECO:0000256" key="4">
    <source>
        <dbReference type="ARBA" id="ARBA00022692"/>
    </source>
</evidence>
<evidence type="ECO:0000256" key="2">
    <source>
        <dbReference type="ARBA" id="ARBA00022448"/>
    </source>
</evidence>
<feature type="transmembrane region" description="Helical" evidence="7">
    <location>
        <begin position="231"/>
        <end position="253"/>
    </location>
</feature>
<dbReference type="InParanoid" id="A0A0U5J925"/>
<evidence type="ECO:0000256" key="1">
    <source>
        <dbReference type="ARBA" id="ARBA00004651"/>
    </source>
</evidence>
<evidence type="ECO:0000256" key="6">
    <source>
        <dbReference type="ARBA" id="ARBA00023136"/>
    </source>
</evidence>
<dbReference type="CDD" id="cd06261">
    <property type="entry name" value="TM_PBP2"/>
    <property type="match status" value="1"/>
</dbReference>
<feature type="transmembrane region" description="Helical" evidence="7">
    <location>
        <begin position="12"/>
        <end position="31"/>
    </location>
</feature>
<accession>A0A0U5J925</accession>
<evidence type="ECO:0000256" key="5">
    <source>
        <dbReference type="ARBA" id="ARBA00022989"/>
    </source>
</evidence>
<protein>
    <submittedName>
        <fullName evidence="9">ABC-type oligopeptide transporter, permease subunit</fullName>
    </submittedName>
</protein>
<reference evidence="10" key="1">
    <citation type="submission" date="2015-09" db="EMBL/GenBank/DDBJ databases">
        <authorList>
            <person name="Bertelli C."/>
        </authorList>
    </citation>
    <scope>NUCLEOTIDE SEQUENCE [LARGE SCALE GENOMIC DNA]</scope>
    <source>
        <strain evidence="10">KNic</strain>
    </source>
</reference>
<keyword evidence="10" id="KW-1185">Reference proteome</keyword>
<dbReference type="InterPro" id="IPR035906">
    <property type="entry name" value="MetI-like_sf"/>
</dbReference>
<sequence length="310" mass="34292">MSFAYIIKKFAYLLCSLWIIASLTFILMKAIPGDPFSEEQTLRADMHHALLESHGLNAPWYQQYGSYLFSLLQGDLGYSLKYSGRSINQIIQDSFPVSALLGLEALCIALPMGILLGSLAALKKGAWQDHLILFWTTMGLSVPSFILAALLQYVLAIKLGLFPLARWGSFAQSMLPSLALASLPAAFIARLMRASLSEVLQTDYIKAARAKGLPAYKIVTSHALPNAMLPVLSYLGQLMANVLVGSFVIEKIFSIPGLGGWFVNSVMNRDYPLIMGLTLFYSSLLMLSIFLIDLAYAWIDPRIRLHFKEG</sequence>
<feature type="transmembrane region" description="Helical" evidence="7">
    <location>
        <begin position="174"/>
        <end position="192"/>
    </location>
</feature>
<comment type="subcellular location">
    <subcellularLocation>
        <location evidence="1 7">Cell membrane</location>
        <topology evidence="1 7">Multi-pass membrane protein</topology>
    </subcellularLocation>
</comment>
<dbReference type="PANTHER" id="PTHR30465:SF74">
    <property type="entry name" value="OLIGOPEPTIDE TRANSPORT SYSTEM PERMEASE PROTEIN OPPB"/>
    <property type="match status" value="1"/>
</dbReference>
<feature type="transmembrane region" description="Helical" evidence="7">
    <location>
        <begin position="99"/>
        <end position="120"/>
    </location>
</feature>
<evidence type="ECO:0000259" key="8">
    <source>
        <dbReference type="PROSITE" id="PS50928"/>
    </source>
</evidence>